<comment type="caution">
    <text evidence="1">The sequence shown here is derived from an EMBL/GenBank/DDBJ whole genome shotgun (WGS) entry which is preliminary data.</text>
</comment>
<sequence length="729" mass="79875">MSPSIALDVHAHGHHSETLKKDAHVTDKVASPKEEQLVLNTIRCLAADLCQQYKGGHPGTVMGAAAIGLALWRYEMRYNPTNPEWFNRDRFVLSAGHACLLQYLYLHFSGYEAWTMDQIKKYHAPIMGGSMAAGHPEIEYPGCEVTTGPLGQGISNAVGMAMASKQLAAIYNKDGMNVVDNKIWCFTGDGCLQEGVGQESISLAGHLGLDNLILIYDNNSVTVDGNIDACFSEDTSAKLKAQGWHVIEVDDGSNDLAAILEGFDKAKALKGKPVLVNIKTVIGHSSKKQNTGAVHGAALGDEDVKHVKKSLGFNPEDQFVIPPKVYDYFKECKGKGAAAEAEWNKTMEQYSQKYPAEYKQLQMRLAGKFAEDNWRELLPSKKDLPTAPQPTRKSSGIAVQALVPKYNSFVAGSADLMESTFVNFKGQVDFQNRLTILNLKPESGLGDYSGRQIRWGIREFAMLGTANGIAAYQKGMFIPICSTFFMFWLYAAPAARMSALQGLRFIGIATHDSIGIGEDGPTHQPIALVLSLARKVRPADAEEVMGAYEIALDDSSANTPSLFCLSRQAVPLLEGTDRHKMTKGAYVVYGQDVEPELTIVSSGAEVSRAITTAKALSSTKKVRVVSMPSQKHFDAQPLEYRQSVLPTSKSLVVAIEAWGSYGWARYAHASLSMHTFGYSAPAEQMYEKFGFKPENMASKIDAWVQKWKTESRLPSVGEFDELLLGYAQH</sequence>
<dbReference type="EMBL" id="JASBWR010000031">
    <property type="protein sequence ID" value="KAJ9105962.1"/>
    <property type="molecule type" value="Genomic_DNA"/>
</dbReference>
<reference evidence="1" key="1">
    <citation type="submission" date="2023-04" db="EMBL/GenBank/DDBJ databases">
        <title>Draft Genome sequencing of Naganishia species isolated from polar environments using Oxford Nanopore Technology.</title>
        <authorList>
            <person name="Leo P."/>
            <person name="Venkateswaran K."/>
        </authorList>
    </citation>
    <scope>NUCLEOTIDE SEQUENCE</scope>
    <source>
        <strain evidence="1">MNA-CCFEE 5261</strain>
    </source>
</reference>
<proteinExistence type="predicted"/>
<name>A0ACC2W5U0_9TREE</name>
<evidence type="ECO:0000313" key="1">
    <source>
        <dbReference type="EMBL" id="KAJ9105962.1"/>
    </source>
</evidence>
<gene>
    <name evidence="1" type="ORF">QFC19_003297</name>
</gene>
<evidence type="ECO:0000313" key="2">
    <source>
        <dbReference type="Proteomes" id="UP001241377"/>
    </source>
</evidence>
<keyword evidence="2" id="KW-1185">Reference proteome</keyword>
<accession>A0ACC2W5U0</accession>
<dbReference type="Proteomes" id="UP001241377">
    <property type="component" value="Unassembled WGS sequence"/>
</dbReference>
<organism evidence="1 2">
    <name type="scientific">Naganishia cerealis</name>
    <dbReference type="NCBI Taxonomy" id="610337"/>
    <lineage>
        <taxon>Eukaryota</taxon>
        <taxon>Fungi</taxon>
        <taxon>Dikarya</taxon>
        <taxon>Basidiomycota</taxon>
        <taxon>Agaricomycotina</taxon>
        <taxon>Tremellomycetes</taxon>
        <taxon>Filobasidiales</taxon>
        <taxon>Filobasidiaceae</taxon>
        <taxon>Naganishia</taxon>
    </lineage>
</organism>
<protein>
    <submittedName>
        <fullName evidence="1">Uncharacterized protein</fullName>
    </submittedName>
</protein>